<sequence>MGYSGKLFLHEKARELRLKGYSVRTIQKKLGVAKSSVSLWVRNIMLSDKQTQQLLNSKRAGGKKGSILAAKRKIINKEKQIKEITLKANKEIGTLTQKEKFFFGLALYFAEGDKKGHNVAFTNSDPEAIKFMANWFRDFCKVKSDKMRCYIYLHENLDEKNARNYWLKTTKIPLDQFRKTYRVSNTKKTFRKTKYIYGICRISISDVNLLRRILGWISGVFNV</sequence>
<gene>
    <name evidence="1" type="ORF">A3K52_05210</name>
</gene>
<dbReference type="Proteomes" id="UP000177050">
    <property type="component" value="Unassembled WGS sequence"/>
</dbReference>
<accession>A0A1F7L200</accession>
<dbReference type="EMBL" id="MGBR01000001">
    <property type="protein sequence ID" value="OGK74137.1"/>
    <property type="molecule type" value="Genomic_DNA"/>
</dbReference>
<proteinExistence type="predicted"/>
<evidence type="ECO:0000313" key="2">
    <source>
        <dbReference type="Proteomes" id="UP000177050"/>
    </source>
</evidence>
<reference evidence="1 2" key="1">
    <citation type="journal article" date="2016" name="Nat. Commun.">
        <title>Thousands of microbial genomes shed light on interconnected biogeochemical processes in an aquifer system.</title>
        <authorList>
            <person name="Anantharaman K."/>
            <person name="Brown C.T."/>
            <person name="Hug L.A."/>
            <person name="Sharon I."/>
            <person name="Castelle C.J."/>
            <person name="Probst A.J."/>
            <person name="Thomas B.C."/>
            <person name="Singh A."/>
            <person name="Wilkins M.J."/>
            <person name="Karaoz U."/>
            <person name="Brodie E.L."/>
            <person name="Williams K.H."/>
            <person name="Hubbard S.S."/>
            <person name="Banfield J.F."/>
        </authorList>
    </citation>
    <scope>NUCLEOTIDE SEQUENCE [LARGE SCALE GENOMIC DNA]</scope>
</reference>
<evidence type="ECO:0000313" key="1">
    <source>
        <dbReference type="EMBL" id="OGK74137.1"/>
    </source>
</evidence>
<organism evidence="1 2">
    <name type="scientific">Candidatus Roizmanbacteria bacterium RIFOXYD1_FULL_38_12</name>
    <dbReference type="NCBI Taxonomy" id="1802093"/>
    <lineage>
        <taxon>Bacteria</taxon>
        <taxon>Candidatus Roizmaniibacteriota</taxon>
    </lineage>
</organism>
<protein>
    <submittedName>
        <fullName evidence="1">Uncharacterized protein</fullName>
    </submittedName>
</protein>
<comment type="caution">
    <text evidence="1">The sequence shown here is derived from an EMBL/GenBank/DDBJ whole genome shotgun (WGS) entry which is preliminary data.</text>
</comment>
<name>A0A1F7L200_9BACT</name>
<dbReference type="AlphaFoldDB" id="A0A1F7L200"/>